<dbReference type="Proteomes" id="UP001371456">
    <property type="component" value="Unassembled WGS sequence"/>
</dbReference>
<accession>A0AAN8T275</accession>
<dbReference type="EMBL" id="JBANQN010000009">
    <property type="protein sequence ID" value="KAK6780335.1"/>
    <property type="molecule type" value="Genomic_DNA"/>
</dbReference>
<organism evidence="1 2">
    <name type="scientific">Solanum bulbocastanum</name>
    <name type="common">Wild potato</name>
    <dbReference type="NCBI Taxonomy" id="147425"/>
    <lineage>
        <taxon>Eukaryota</taxon>
        <taxon>Viridiplantae</taxon>
        <taxon>Streptophyta</taxon>
        <taxon>Embryophyta</taxon>
        <taxon>Tracheophyta</taxon>
        <taxon>Spermatophyta</taxon>
        <taxon>Magnoliopsida</taxon>
        <taxon>eudicotyledons</taxon>
        <taxon>Gunneridae</taxon>
        <taxon>Pentapetalae</taxon>
        <taxon>asterids</taxon>
        <taxon>lamiids</taxon>
        <taxon>Solanales</taxon>
        <taxon>Solanaceae</taxon>
        <taxon>Solanoideae</taxon>
        <taxon>Solaneae</taxon>
        <taxon>Solanum</taxon>
    </lineage>
</organism>
<keyword evidence="2" id="KW-1185">Reference proteome</keyword>
<gene>
    <name evidence="1" type="ORF">RDI58_022519</name>
</gene>
<protein>
    <submittedName>
        <fullName evidence="1">Uncharacterized protein</fullName>
    </submittedName>
</protein>
<evidence type="ECO:0000313" key="2">
    <source>
        <dbReference type="Proteomes" id="UP001371456"/>
    </source>
</evidence>
<sequence length="113" mass="13063">MKISTFLKDIGMTMQMYTIQPVLIERIMKQQVEEDLDFAAVSEIGDHDWDTIFPPNSTWQIEQVNTINAEDAEEPDELAEQTEIKDISKVEVVVVMYEITIKRGPQNTKYVIL</sequence>
<name>A0AAN8T275_SOLBU</name>
<reference evidence="1 2" key="1">
    <citation type="submission" date="2024-02" db="EMBL/GenBank/DDBJ databases">
        <title>de novo genome assembly of Solanum bulbocastanum strain 11H21.</title>
        <authorList>
            <person name="Hosaka A.J."/>
        </authorList>
    </citation>
    <scope>NUCLEOTIDE SEQUENCE [LARGE SCALE GENOMIC DNA]</scope>
    <source>
        <tissue evidence="1">Young leaves</tissue>
    </source>
</reference>
<dbReference type="AlphaFoldDB" id="A0AAN8T275"/>
<proteinExistence type="predicted"/>
<evidence type="ECO:0000313" key="1">
    <source>
        <dbReference type="EMBL" id="KAK6780335.1"/>
    </source>
</evidence>
<comment type="caution">
    <text evidence="1">The sequence shown here is derived from an EMBL/GenBank/DDBJ whole genome shotgun (WGS) entry which is preliminary data.</text>
</comment>